<feature type="compositionally biased region" description="Low complexity" evidence="1">
    <location>
        <begin position="154"/>
        <end position="166"/>
    </location>
</feature>
<accession>A0AA86UJQ9</accession>
<dbReference type="EMBL" id="CAXDID020000061">
    <property type="protein sequence ID" value="CAL6010311.1"/>
    <property type="molecule type" value="Genomic_DNA"/>
</dbReference>
<proteinExistence type="predicted"/>
<keyword evidence="5" id="KW-1185">Reference proteome</keyword>
<organism evidence="3">
    <name type="scientific">Hexamita inflata</name>
    <dbReference type="NCBI Taxonomy" id="28002"/>
    <lineage>
        <taxon>Eukaryota</taxon>
        <taxon>Metamonada</taxon>
        <taxon>Diplomonadida</taxon>
        <taxon>Hexamitidae</taxon>
        <taxon>Hexamitinae</taxon>
        <taxon>Hexamita</taxon>
    </lineage>
</organism>
<keyword evidence="2" id="KW-1133">Transmembrane helix</keyword>
<evidence type="ECO:0000313" key="3">
    <source>
        <dbReference type="EMBL" id="CAI9958494.1"/>
    </source>
</evidence>
<reference evidence="4 5" key="2">
    <citation type="submission" date="2024-07" db="EMBL/GenBank/DDBJ databases">
        <authorList>
            <person name="Akdeniz Z."/>
        </authorList>
    </citation>
    <scope>NUCLEOTIDE SEQUENCE [LARGE SCALE GENOMIC DNA]</scope>
</reference>
<comment type="caution">
    <text evidence="3">The sequence shown here is derived from an EMBL/GenBank/DDBJ whole genome shotgun (WGS) entry which is preliminary data.</text>
</comment>
<evidence type="ECO:0000256" key="1">
    <source>
        <dbReference type="SAM" id="MobiDB-lite"/>
    </source>
</evidence>
<evidence type="ECO:0000313" key="5">
    <source>
        <dbReference type="Proteomes" id="UP001642409"/>
    </source>
</evidence>
<dbReference type="EMBL" id="CATOUU010000906">
    <property type="protein sequence ID" value="CAI9958494.1"/>
    <property type="molecule type" value="Genomic_DNA"/>
</dbReference>
<keyword evidence="2" id="KW-0812">Transmembrane</keyword>
<evidence type="ECO:0000256" key="2">
    <source>
        <dbReference type="SAM" id="Phobius"/>
    </source>
</evidence>
<feature type="region of interest" description="Disordered" evidence="1">
    <location>
        <begin position="134"/>
        <end position="166"/>
    </location>
</feature>
<evidence type="ECO:0000313" key="4">
    <source>
        <dbReference type="EMBL" id="CAL6010311.1"/>
    </source>
</evidence>
<gene>
    <name evidence="4" type="ORF">HINF_LOCUS22023</name>
    <name evidence="3" type="ORF">HINF_LOCUS46139</name>
</gene>
<sequence>MILCIESVITDSHRQNYHQLQTMIVLLIIAIIFLSQNTCVVPIQPKQTHQESLAGKMGAWQVLLCRFISTIQILSESSRKYISTQLSFTHIYASTISLKELTVILSHLSGTFDSGRFDCKTTVVENEIEYIGSQHQHKTHMVPSVEQQSDKRSLSQLSSSRLQNIL</sequence>
<dbReference type="AlphaFoldDB" id="A0AA86UJQ9"/>
<feature type="transmembrane region" description="Helical" evidence="2">
    <location>
        <begin position="20"/>
        <end position="43"/>
    </location>
</feature>
<keyword evidence="2" id="KW-0472">Membrane</keyword>
<dbReference type="Proteomes" id="UP001642409">
    <property type="component" value="Unassembled WGS sequence"/>
</dbReference>
<reference evidence="3" key="1">
    <citation type="submission" date="2023-06" db="EMBL/GenBank/DDBJ databases">
        <authorList>
            <person name="Kurt Z."/>
        </authorList>
    </citation>
    <scope>NUCLEOTIDE SEQUENCE</scope>
</reference>
<protein>
    <submittedName>
        <fullName evidence="4">Hypothetical_protein</fullName>
    </submittedName>
</protein>
<name>A0AA86UJQ9_9EUKA</name>